<dbReference type="Gene3D" id="3.30.1200.10">
    <property type="entry name" value="YggU-like"/>
    <property type="match status" value="1"/>
</dbReference>
<dbReference type="NCBIfam" id="TIGR00251">
    <property type="entry name" value="DUF167 family protein"/>
    <property type="match status" value="1"/>
</dbReference>
<dbReference type="Pfam" id="PF02594">
    <property type="entry name" value="DUF167"/>
    <property type="match status" value="1"/>
</dbReference>
<dbReference type="PANTHER" id="PTHR13420:SF7">
    <property type="entry name" value="UPF0235 PROTEIN C15ORF40"/>
    <property type="match status" value="1"/>
</dbReference>
<dbReference type="SUPFAM" id="SSF69786">
    <property type="entry name" value="YggU-like"/>
    <property type="match status" value="1"/>
</dbReference>
<comment type="similarity">
    <text evidence="1 2">Belongs to the UPF0235 family.</text>
</comment>
<organism evidence="3 4">
    <name type="scientific">Desulfococcus multivorans DSM 2059</name>
    <dbReference type="NCBI Taxonomy" id="1121405"/>
    <lineage>
        <taxon>Bacteria</taxon>
        <taxon>Pseudomonadati</taxon>
        <taxon>Thermodesulfobacteriota</taxon>
        <taxon>Desulfobacteria</taxon>
        <taxon>Desulfobacterales</taxon>
        <taxon>Desulfococcaceae</taxon>
        <taxon>Desulfococcus</taxon>
    </lineage>
</organism>
<evidence type="ECO:0000256" key="1">
    <source>
        <dbReference type="ARBA" id="ARBA00010364"/>
    </source>
</evidence>
<dbReference type="eggNOG" id="COG1872">
    <property type="taxonomic scope" value="Bacteria"/>
</dbReference>
<keyword evidence="4" id="KW-1185">Reference proteome</keyword>
<dbReference type="InterPro" id="IPR003746">
    <property type="entry name" value="DUF167"/>
</dbReference>
<dbReference type="InterPro" id="IPR036591">
    <property type="entry name" value="YggU-like_sf"/>
</dbReference>
<gene>
    <name evidence="3" type="ORF">dsmv_3240</name>
</gene>
<evidence type="ECO:0000313" key="4">
    <source>
        <dbReference type="Proteomes" id="UP000014977"/>
    </source>
</evidence>
<accession>S7UQU1</accession>
<dbReference type="HAMAP" id="MF_00634">
    <property type="entry name" value="UPF0235"/>
    <property type="match status" value="1"/>
</dbReference>
<sequence length="102" mass="11355">MFIDEKENGITFKVFVQPRSSRNMIVGSHGDALKVKLTAPPVGGAANRMCITFFSKILGVPKSYLEIQAGHAGRTKILRVLLDEGCSDRRRIRELLKKISVQ</sequence>
<dbReference type="STRING" id="897.B2D07_19585"/>
<evidence type="ECO:0000313" key="3">
    <source>
        <dbReference type="EMBL" id="EPR34668.1"/>
    </source>
</evidence>
<evidence type="ECO:0000256" key="2">
    <source>
        <dbReference type="HAMAP-Rule" id="MF_00634"/>
    </source>
</evidence>
<dbReference type="SMART" id="SM01152">
    <property type="entry name" value="DUF167"/>
    <property type="match status" value="1"/>
</dbReference>
<proteinExistence type="inferred from homology"/>
<dbReference type="AlphaFoldDB" id="S7UQU1"/>
<dbReference type="GO" id="GO:0005737">
    <property type="term" value="C:cytoplasm"/>
    <property type="evidence" value="ECO:0007669"/>
    <property type="project" value="TreeGrafter"/>
</dbReference>
<protein>
    <recommendedName>
        <fullName evidence="2">UPF0235 protein dsmv_3240</fullName>
    </recommendedName>
</protein>
<dbReference type="RefSeq" id="WP_020878330.1">
    <property type="nucleotide sequence ID" value="NZ_ATHJ01000111.1"/>
</dbReference>
<dbReference type="EMBL" id="ATHJ01000111">
    <property type="protein sequence ID" value="EPR34668.1"/>
    <property type="molecule type" value="Genomic_DNA"/>
</dbReference>
<dbReference type="PANTHER" id="PTHR13420">
    <property type="entry name" value="UPF0235 PROTEIN C15ORF40"/>
    <property type="match status" value="1"/>
</dbReference>
<name>S7UQU1_DESML</name>
<dbReference type="Proteomes" id="UP000014977">
    <property type="component" value="Unassembled WGS sequence"/>
</dbReference>
<comment type="caution">
    <text evidence="3">The sequence shown here is derived from an EMBL/GenBank/DDBJ whole genome shotgun (WGS) entry which is preliminary data.</text>
</comment>
<reference evidence="3 4" key="1">
    <citation type="journal article" date="2013" name="Genome Announc.">
        <title>Draft genome sequences for three mercury-methylating, sulfate-reducing bacteria.</title>
        <authorList>
            <person name="Brown S.D."/>
            <person name="Hurt R.A.Jr."/>
            <person name="Gilmour C.C."/>
            <person name="Elias D.A."/>
        </authorList>
    </citation>
    <scope>NUCLEOTIDE SEQUENCE [LARGE SCALE GENOMIC DNA]</scope>
    <source>
        <strain evidence="3 4">DSM 2059</strain>
    </source>
</reference>
<dbReference type="OrthoDB" id="9800587at2"/>